<feature type="transmembrane region" description="Helical" evidence="1">
    <location>
        <begin position="21"/>
        <end position="48"/>
    </location>
</feature>
<feature type="transmembrane region" description="Helical" evidence="1">
    <location>
        <begin position="190"/>
        <end position="219"/>
    </location>
</feature>
<evidence type="ECO:0000259" key="2">
    <source>
        <dbReference type="Pfam" id="PF06724"/>
    </source>
</evidence>
<evidence type="ECO:0000313" key="3">
    <source>
        <dbReference type="EMBL" id="TFB83684.1"/>
    </source>
</evidence>
<feature type="transmembrane region" description="Helical" evidence="1">
    <location>
        <begin position="151"/>
        <end position="169"/>
    </location>
</feature>
<dbReference type="EMBL" id="SOFG01000024">
    <property type="protein sequence ID" value="TFB83684.1"/>
    <property type="molecule type" value="Genomic_DNA"/>
</dbReference>
<keyword evidence="1" id="KW-1133">Transmembrane helix</keyword>
<protein>
    <submittedName>
        <fullName evidence="3">DUF1206 domain-containing protein</fullName>
    </submittedName>
</protein>
<keyword evidence="1" id="KW-0472">Membrane</keyword>
<feature type="domain" description="DUF1206" evidence="2">
    <location>
        <begin position="109"/>
        <end position="174"/>
    </location>
</feature>
<feature type="domain" description="DUF1206" evidence="2">
    <location>
        <begin position="198"/>
        <end position="266"/>
    </location>
</feature>
<proteinExistence type="predicted"/>
<feature type="transmembrane region" description="Helical" evidence="1">
    <location>
        <begin position="113"/>
        <end position="131"/>
    </location>
</feature>
<evidence type="ECO:0000256" key="1">
    <source>
        <dbReference type="SAM" id="Phobius"/>
    </source>
</evidence>
<gene>
    <name evidence="3" type="ORF">E3O44_17615</name>
</gene>
<feature type="transmembrane region" description="Helical" evidence="1">
    <location>
        <begin position="239"/>
        <end position="262"/>
    </location>
</feature>
<name>A0ABY2I899_9MICO</name>
<evidence type="ECO:0000313" key="4">
    <source>
        <dbReference type="Proteomes" id="UP000297608"/>
    </source>
</evidence>
<feature type="transmembrane region" description="Helical" evidence="1">
    <location>
        <begin position="68"/>
        <end position="93"/>
    </location>
</feature>
<accession>A0ABY2I899</accession>
<organism evidence="3 4">
    <name type="scientific">Cryobacterium algoricola</name>
    <dbReference type="NCBI Taxonomy" id="1259183"/>
    <lineage>
        <taxon>Bacteria</taxon>
        <taxon>Bacillati</taxon>
        <taxon>Actinomycetota</taxon>
        <taxon>Actinomycetes</taxon>
        <taxon>Micrococcales</taxon>
        <taxon>Microbacteriaceae</taxon>
        <taxon>Cryobacterium</taxon>
    </lineage>
</organism>
<dbReference type="InterPro" id="IPR009597">
    <property type="entry name" value="DUF1206"/>
</dbReference>
<dbReference type="RefSeq" id="WP_134536232.1">
    <property type="nucleotide sequence ID" value="NZ_SOFG01000024.1"/>
</dbReference>
<dbReference type="Pfam" id="PF06724">
    <property type="entry name" value="DUF1206"/>
    <property type="match status" value="3"/>
</dbReference>
<feature type="domain" description="DUF1206" evidence="2">
    <location>
        <begin position="25"/>
        <end position="91"/>
    </location>
</feature>
<keyword evidence="1" id="KW-0812">Transmembrane</keyword>
<dbReference type="Proteomes" id="UP000297608">
    <property type="component" value="Unassembled WGS sequence"/>
</dbReference>
<keyword evidence="4" id="KW-1185">Reference proteome</keyword>
<sequence length="269" mass="26784">MDSDSASDAAQAAQHSGPLRVLARLGFAANGLLHLLIAGIAIAIALGAGRDSADQSGALGQIAASPGGLFVLWVIVVGMSALGLWLLLGAFLLKGSDPKRVWTHRLVEISKAVVYLALAVTAAVFAAGGSTSSSGSAQDASATLLATPGGVVLLLAGGLALLGIGVYFVQKGARKKFTEDLSVPDGSAGTVVVVLGVVGYIAKGIVLGVVAILIVLAALTVDPSKSTGLDGALKALAALPSGGLILGGIGVGLVMYGVYCFARAWRARF</sequence>
<comment type="caution">
    <text evidence="3">The sequence shown here is derived from an EMBL/GenBank/DDBJ whole genome shotgun (WGS) entry which is preliminary data.</text>
</comment>
<reference evidence="3 4" key="1">
    <citation type="submission" date="2019-03" db="EMBL/GenBank/DDBJ databases">
        <title>Genomics of glacier-inhabiting Cryobacterium strains.</title>
        <authorList>
            <person name="Liu Q."/>
            <person name="Xin Y.-H."/>
        </authorList>
    </citation>
    <scope>NUCLEOTIDE SEQUENCE [LARGE SCALE GENOMIC DNA]</scope>
    <source>
        <strain evidence="3 4">MDB2-B</strain>
    </source>
</reference>